<keyword evidence="3" id="KW-0324">Glycolysis</keyword>
<evidence type="ECO:0000256" key="5">
    <source>
        <dbReference type="PIRSR" id="PIRSR613078-2"/>
    </source>
</evidence>
<dbReference type="InterPro" id="IPR029033">
    <property type="entry name" value="His_PPase_superfam"/>
</dbReference>
<dbReference type="Gene3D" id="3.40.50.1240">
    <property type="entry name" value="Phosphoglycerate mutase-like"/>
    <property type="match status" value="1"/>
</dbReference>
<dbReference type="Proteomes" id="UP000722459">
    <property type="component" value="Unassembled WGS sequence"/>
</dbReference>
<evidence type="ECO:0000313" key="8">
    <source>
        <dbReference type="Proteomes" id="UP000722459"/>
    </source>
</evidence>
<feature type="site" description="Transition state stabilizer" evidence="6">
    <location>
        <position position="151"/>
    </location>
</feature>
<protein>
    <recommendedName>
        <fullName evidence="2">phosphoglycerate mutase (2,3-diphosphoglycerate-dependent)</fullName>
        <ecNumber evidence="2">5.4.2.11</ecNumber>
    </recommendedName>
</protein>
<dbReference type="GO" id="GO:0006096">
    <property type="term" value="P:glycolytic process"/>
    <property type="evidence" value="ECO:0007669"/>
    <property type="project" value="UniProtKB-KW"/>
</dbReference>
<dbReference type="Pfam" id="PF00300">
    <property type="entry name" value="His_Phos_1"/>
    <property type="match status" value="1"/>
</dbReference>
<organism evidence="7 8">
    <name type="scientific">Candidatus Iainarchaeum sp</name>
    <dbReference type="NCBI Taxonomy" id="3101447"/>
    <lineage>
        <taxon>Archaea</taxon>
        <taxon>Candidatus Iainarchaeota</taxon>
        <taxon>Candidatus Iainarchaeia</taxon>
        <taxon>Candidatus Iainarchaeales</taxon>
        <taxon>Candidatus Iainarchaeaceae</taxon>
        <taxon>Candidatus Iainarchaeum</taxon>
    </lineage>
</organism>
<evidence type="ECO:0000256" key="3">
    <source>
        <dbReference type="ARBA" id="ARBA00023152"/>
    </source>
</evidence>
<name>A0A8T5GEP7_9ARCH</name>
<feature type="binding site" evidence="5">
    <location>
        <position position="58"/>
    </location>
    <ligand>
        <name>substrate</name>
    </ligand>
</feature>
<dbReference type="PANTHER" id="PTHR11931">
    <property type="entry name" value="PHOSPHOGLYCERATE MUTASE"/>
    <property type="match status" value="1"/>
</dbReference>
<feature type="binding site" evidence="5">
    <location>
        <position position="94"/>
    </location>
    <ligand>
        <name>substrate</name>
    </ligand>
</feature>
<evidence type="ECO:0000256" key="2">
    <source>
        <dbReference type="ARBA" id="ARBA00012028"/>
    </source>
</evidence>
<dbReference type="GO" id="GO:0004619">
    <property type="term" value="F:phosphoglycerate mutase activity"/>
    <property type="evidence" value="ECO:0007669"/>
    <property type="project" value="UniProtKB-EC"/>
</dbReference>
<feature type="binding site" evidence="5">
    <location>
        <begin position="83"/>
        <end position="86"/>
    </location>
    <ligand>
        <name>substrate</name>
    </ligand>
</feature>
<comment type="similarity">
    <text evidence="1">Belongs to the phosphoglycerate mutase family. BPG-dependent PGAM subfamily.</text>
</comment>
<comment type="caution">
    <text evidence="7">The sequence shown here is derived from an EMBL/GenBank/DDBJ whole genome shotgun (WGS) entry which is preliminary data.</text>
</comment>
<dbReference type="AlphaFoldDB" id="A0A8T5GEP7"/>
<reference evidence="7" key="1">
    <citation type="journal article" date="2021" name="ISME J.">
        <title>Mercury methylation by metabolically versatile and cosmopolitan marine bacteria.</title>
        <authorList>
            <person name="Lin H."/>
            <person name="Ascher D.B."/>
            <person name="Myung Y."/>
            <person name="Lamborg C.H."/>
            <person name="Hallam S.J."/>
            <person name="Gionfriddo C.M."/>
            <person name="Holt K.E."/>
            <person name="Moreau J.W."/>
        </authorList>
    </citation>
    <scope>NUCLEOTIDE SEQUENCE</scope>
    <source>
        <strain evidence="7">SI075_bin30</strain>
    </source>
</reference>
<dbReference type="InterPro" id="IPR013078">
    <property type="entry name" value="His_Pase_superF_clade-1"/>
</dbReference>
<gene>
    <name evidence="7" type="ORF">HON47_01180</name>
</gene>
<evidence type="ECO:0000313" key="7">
    <source>
        <dbReference type="EMBL" id="MBT4870167.1"/>
    </source>
</evidence>
<evidence type="ECO:0000256" key="6">
    <source>
        <dbReference type="PIRSR" id="PIRSR613078-3"/>
    </source>
</evidence>
<dbReference type="EC" id="5.4.2.11" evidence="2"/>
<dbReference type="EMBL" id="JABJNZ010000019">
    <property type="protein sequence ID" value="MBT4870167.1"/>
    <property type="molecule type" value="Genomic_DNA"/>
</dbReference>
<sequence length="192" mass="22488">MELALYVFRTGKIKSKNNIFLGWLNLPLNKKGMIEADKVGKKLMKEEIDVGFCSDQLRGKQALVEVLKYHKNAKAIVDHRLRERNYGIFSGKEKELFKKYFSNYPEIHRGYKTNIPKGESLEEVTKRVSPFLKELIKFMQDEKVNVAICAHTNSMRAIEEYMEDLHEDELVVIENSPSNYKKYVLKFDLTDF</sequence>
<keyword evidence="4" id="KW-0413">Isomerase</keyword>
<accession>A0A8T5GEP7</accession>
<dbReference type="CDD" id="cd07067">
    <property type="entry name" value="HP_PGM_like"/>
    <property type="match status" value="1"/>
</dbReference>
<evidence type="ECO:0000256" key="4">
    <source>
        <dbReference type="ARBA" id="ARBA00023235"/>
    </source>
</evidence>
<evidence type="ECO:0000256" key="1">
    <source>
        <dbReference type="ARBA" id="ARBA00006717"/>
    </source>
</evidence>
<dbReference type="SUPFAM" id="SSF53254">
    <property type="entry name" value="Phosphoglycerate mutase-like"/>
    <property type="match status" value="1"/>
</dbReference>
<dbReference type="InterPro" id="IPR005952">
    <property type="entry name" value="Phosphogly_mut1"/>
</dbReference>
<proteinExistence type="inferred from homology"/>